<feature type="domain" description="PilZ" evidence="2">
    <location>
        <begin position="6"/>
        <end position="91"/>
    </location>
</feature>
<dbReference type="GO" id="GO:0035438">
    <property type="term" value="F:cyclic-di-GMP binding"/>
    <property type="evidence" value="ECO:0007669"/>
    <property type="project" value="InterPro"/>
</dbReference>
<name>A0A2W5NPC3_9SPHN</name>
<dbReference type="SUPFAM" id="SSF141371">
    <property type="entry name" value="PilZ domain-like"/>
    <property type="match status" value="1"/>
</dbReference>
<dbReference type="Pfam" id="PF07238">
    <property type="entry name" value="PilZ"/>
    <property type="match status" value="1"/>
</dbReference>
<gene>
    <name evidence="3" type="ORF">DI555_08650</name>
</gene>
<evidence type="ECO:0000313" key="3">
    <source>
        <dbReference type="EMBL" id="PZQ55392.1"/>
    </source>
</evidence>
<evidence type="ECO:0000313" key="4">
    <source>
        <dbReference type="Proteomes" id="UP000249082"/>
    </source>
</evidence>
<evidence type="ECO:0000256" key="1">
    <source>
        <dbReference type="SAM" id="MobiDB-lite"/>
    </source>
</evidence>
<dbReference type="AlphaFoldDB" id="A0A2W5NPC3"/>
<comment type="caution">
    <text evidence="3">The sequence shown here is derived from an EMBL/GenBank/DDBJ whole genome shotgun (WGS) entry which is preliminary data.</text>
</comment>
<sequence length="133" mass="14796">MGMDARSWDRHIVERRIACRASGQDAPVFLYDLSAGGCMVEFSGDAPEKGQRLELDLCRDQVVPGEIVWQVAGCAGVRFLSPIHDAVVRHLGFQAPPYTLDKRFVQDWQGPRDRFGRHLPPLGAGEPRGARRA</sequence>
<evidence type="ECO:0000259" key="2">
    <source>
        <dbReference type="Pfam" id="PF07238"/>
    </source>
</evidence>
<proteinExistence type="predicted"/>
<organism evidence="3 4">
    <name type="scientific">Novosphingobium pentaromativorans</name>
    <dbReference type="NCBI Taxonomy" id="205844"/>
    <lineage>
        <taxon>Bacteria</taxon>
        <taxon>Pseudomonadati</taxon>
        <taxon>Pseudomonadota</taxon>
        <taxon>Alphaproteobacteria</taxon>
        <taxon>Sphingomonadales</taxon>
        <taxon>Sphingomonadaceae</taxon>
        <taxon>Novosphingobium</taxon>
    </lineage>
</organism>
<dbReference type="EMBL" id="QFPX01000006">
    <property type="protein sequence ID" value="PZQ55392.1"/>
    <property type="molecule type" value="Genomic_DNA"/>
</dbReference>
<feature type="region of interest" description="Disordered" evidence="1">
    <location>
        <begin position="111"/>
        <end position="133"/>
    </location>
</feature>
<protein>
    <submittedName>
        <fullName evidence="3">PilZ domain-containing protein</fullName>
    </submittedName>
</protein>
<dbReference type="Proteomes" id="UP000249082">
    <property type="component" value="Unassembled WGS sequence"/>
</dbReference>
<reference evidence="3 4" key="1">
    <citation type="submission" date="2017-08" db="EMBL/GenBank/DDBJ databases">
        <title>Infants hospitalized years apart are colonized by the same room-sourced microbial strains.</title>
        <authorList>
            <person name="Brooks B."/>
            <person name="Olm M.R."/>
            <person name="Firek B.A."/>
            <person name="Baker R."/>
            <person name="Thomas B.C."/>
            <person name="Morowitz M.J."/>
            <person name="Banfield J.F."/>
        </authorList>
    </citation>
    <scope>NUCLEOTIDE SEQUENCE [LARGE SCALE GENOMIC DNA]</scope>
    <source>
        <strain evidence="3">S2_005_002_R2_33</strain>
    </source>
</reference>
<dbReference type="InterPro" id="IPR009875">
    <property type="entry name" value="PilZ_domain"/>
</dbReference>
<accession>A0A2W5NPC3</accession>